<keyword evidence="3 7" id="KW-0812">Transmembrane</keyword>
<name>A0A7W8QQH1_9ACTN</name>
<keyword evidence="5 7" id="KW-1133">Transmembrane helix</keyword>
<evidence type="ECO:0000256" key="5">
    <source>
        <dbReference type="ARBA" id="ARBA00022989"/>
    </source>
</evidence>
<dbReference type="AlphaFoldDB" id="A0A7W8QQH1"/>
<dbReference type="InterPro" id="IPR000326">
    <property type="entry name" value="PAP2/HPO"/>
</dbReference>
<keyword evidence="10" id="KW-1185">Reference proteome</keyword>
<dbReference type="GO" id="GO:0005886">
    <property type="term" value="C:plasma membrane"/>
    <property type="evidence" value="ECO:0007669"/>
    <property type="project" value="UniProtKB-SubCell"/>
</dbReference>
<dbReference type="SUPFAM" id="SSF48317">
    <property type="entry name" value="Acid phosphatase/Vanadium-dependent haloperoxidase"/>
    <property type="match status" value="1"/>
</dbReference>
<dbReference type="Pfam" id="PF01569">
    <property type="entry name" value="PAP2"/>
    <property type="match status" value="1"/>
</dbReference>
<evidence type="ECO:0000256" key="7">
    <source>
        <dbReference type="SAM" id="Phobius"/>
    </source>
</evidence>
<proteinExistence type="predicted"/>
<evidence type="ECO:0000256" key="6">
    <source>
        <dbReference type="ARBA" id="ARBA00023136"/>
    </source>
</evidence>
<organism evidence="9 10">
    <name type="scientific">Nocardiopsis composta</name>
    <dbReference type="NCBI Taxonomy" id="157465"/>
    <lineage>
        <taxon>Bacteria</taxon>
        <taxon>Bacillati</taxon>
        <taxon>Actinomycetota</taxon>
        <taxon>Actinomycetes</taxon>
        <taxon>Streptosporangiales</taxon>
        <taxon>Nocardiopsidaceae</taxon>
        <taxon>Nocardiopsis</taxon>
    </lineage>
</organism>
<dbReference type="InterPro" id="IPR036938">
    <property type="entry name" value="PAP2/HPO_sf"/>
</dbReference>
<dbReference type="PANTHER" id="PTHR14969">
    <property type="entry name" value="SPHINGOSINE-1-PHOSPHATE PHOSPHOHYDROLASE"/>
    <property type="match status" value="1"/>
</dbReference>
<dbReference type="Proteomes" id="UP000572635">
    <property type="component" value="Unassembled WGS sequence"/>
</dbReference>
<dbReference type="PANTHER" id="PTHR14969:SF62">
    <property type="entry name" value="DECAPRENYLPHOSPHORYL-5-PHOSPHORIBOSE PHOSPHATASE RV3807C-RELATED"/>
    <property type="match status" value="1"/>
</dbReference>
<comment type="subcellular location">
    <subcellularLocation>
        <location evidence="1">Cell membrane</location>
        <topology evidence="1">Multi-pass membrane protein</topology>
    </subcellularLocation>
</comment>
<keyword evidence="2" id="KW-1003">Cell membrane</keyword>
<evidence type="ECO:0000313" key="10">
    <source>
        <dbReference type="Proteomes" id="UP000572635"/>
    </source>
</evidence>
<evidence type="ECO:0000313" key="9">
    <source>
        <dbReference type="EMBL" id="MBB5434614.1"/>
    </source>
</evidence>
<dbReference type="EMBL" id="JACHDB010000001">
    <property type="protein sequence ID" value="MBB5434614.1"/>
    <property type="molecule type" value="Genomic_DNA"/>
</dbReference>
<protein>
    <submittedName>
        <fullName evidence="9">Undecaprenyl-diphosphatase</fullName>
        <ecNumber evidence="9">3.6.1.27</ecNumber>
    </submittedName>
</protein>
<reference evidence="9 10" key="1">
    <citation type="submission" date="2020-08" db="EMBL/GenBank/DDBJ databases">
        <title>Sequencing the genomes of 1000 actinobacteria strains.</title>
        <authorList>
            <person name="Klenk H.-P."/>
        </authorList>
    </citation>
    <scope>NUCLEOTIDE SEQUENCE [LARGE SCALE GENOMIC DNA]</scope>
    <source>
        <strain evidence="9 10">DSM 44551</strain>
    </source>
</reference>
<accession>A0A7W8QQH1</accession>
<comment type="caution">
    <text evidence="9">The sequence shown here is derived from an EMBL/GenBank/DDBJ whole genome shotgun (WGS) entry which is preliminary data.</text>
</comment>
<dbReference type="GO" id="GO:0050380">
    <property type="term" value="F:undecaprenyl-diphosphatase activity"/>
    <property type="evidence" value="ECO:0007669"/>
    <property type="project" value="UniProtKB-EC"/>
</dbReference>
<evidence type="ECO:0000256" key="2">
    <source>
        <dbReference type="ARBA" id="ARBA00022475"/>
    </source>
</evidence>
<evidence type="ECO:0000259" key="8">
    <source>
        <dbReference type="SMART" id="SM00014"/>
    </source>
</evidence>
<dbReference type="Gene3D" id="1.20.144.10">
    <property type="entry name" value="Phosphatidic acid phosphatase type 2/haloperoxidase"/>
    <property type="match status" value="2"/>
</dbReference>
<dbReference type="RefSeq" id="WP_221331641.1">
    <property type="nucleotide sequence ID" value="NZ_BAAAJD010000060.1"/>
</dbReference>
<keyword evidence="4 9" id="KW-0378">Hydrolase</keyword>
<feature type="transmembrane region" description="Helical" evidence="7">
    <location>
        <begin position="64"/>
        <end position="85"/>
    </location>
</feature>
<feature type="domain" description="Phosphatidic acid phosphatase type 2/haloperoxidase" evidence="8">
    <location>
        <begin position="96"/>
        <end position="207"/>
    </location>
</feature>
<feature type="transmembrane region" description="Helical" evidence="7">
    <location>
        <begin position="97"/>
        <end position="119"/>
    </location>
</feature>
<dbReference type="SMART" id="SM00014">
    <property type="entry name" value="acidPPc"/>
    <property type="match status" value="1"/>
</dbReference>
<keyword evidence="6 7" id="KW-0472">Membrane</keyword>
<gene>
    <name evidence="9" type="ORF">HDA36_004698</name>
</gene>
<feature type="transmembrane region" description="Helical" evidence="7">
    <location>
        <begin position="195"/>
        <end position="214"/>
    </location>
</feature>
<feature type="transmembrane region" description="Helical" evidence="7">
    <location>
        <begin position="168"/>
        <end position="189"/>
    </location>
</feature>
<evidence type="ECO:0000256" key="3">
    <source>
        <dbReference type="ARBA" id="ARBA00022692"/>
    </source>
</evidence>
<dbReference type="EC" id="3.6.1.27" evidence="9"/>
<feature type="transmembrane region" description="Helical" evidence="7">
    <location>
        <begin position="22"/>
        <end position="44"/>
    </location>
</feature>
<dbReference type="CDD" id="cd01610">
    <property type="entry name" value="PAP2_like"/>
    <property type="match status" value="1"/>
</dbReference>
<evidence type="ECO:0000256" key="4">
    <source>
        <dbReference type="ARBA" id="ARBA00022801"/>
    </source>
</evidence>
<evidence type="ECO:0000256" key="1">
    <source>
        <dbReference type="ARBA" id="ARBA00004651"/>
    </source>
</evidence>
<sequence>MANGFPTTAPVAGGGNKQVPPYMILISIAAAIAFALLSLLAYPAREELFTKTVDWVADSGSGPIVGFIADKGLLVLVAAAGALAVRFLFRSIRRFRVLVAAGAGVITAYALSEVIKLLVAEARPCSSIDVASVLSCPGAGDWSWPSNHSVLAAAFATACMLTAARTTWFTAPIALVIAGSRVAAGVHYVHDVLSGLALGTLVVTLTVVSLRPLLDRVLTHGKVFGRLGAAGGRYGGGDD</sequence>